<evidence type="ECO:0000256" key="1">
    <source>
        <dbReference type="ARBA" id="ARBA00023125"/>
    </source>
</evidence>
<name>A0AAX1N3V5_9BACT</name>
<dbReference type="Gene3D" id="1.10.260.40">
    <property type="entry name" value="lambda repressor-like DNA-binding domains"/>
    <property type="match status" value="1"/>
</dbReference>
<evidence type="ECO:0000259" key="2">
    <source>
        <dbReference type="PROSITE" id="PS50943"/>
    </source>
</evidence>
<dbReference type="AlphaFoldDB" id="A0AAX1N3V5"/>
<gene>
    <name evidence="3" type="ORF">KMW28_12705</name>
</gene>
<protein>
    <submittedName>
        <fullName evidence="3">Helix-turn-helix domain-containing protein</fullName>
    </submittedName>
</protein>
<dbReference type="PROSITE" id="PS50943">
    <property type="entry name" value="HTH_CROC1"/>
    <property type="match status" value="1"/>
</dbReference>
<evidence type="ECO:0000313" key="3">
    <source>
        <dbReference type="EMBL" id="QWG00513.1"/>
    </source>
</evidence>
<keyword evidence="1" id="KW-0238">DNA-binding</keyword>
<accession>A0AAX1N3V5</accession>
<dbReference type="SMART" id="SM00530">
    <property type="entry name" value="HTH_XRE"/>
    <property type="match status" value="1"/>
</dbReference>
<dbReference type="InterPro" id="IPR001387">
    <property type="entry name" value="Cro/C1-type_HTH"/>
</dbReference>
<dbReference type="RefSeq" id="WP_169663092.1">
    <property type="nucleotide sequence ID" value="NZ_CP076132.1"/>
</dbReference>
<dbReference type="PANTHER" id="PTHR46558:SF11">
    <property type="entry name" value="HTH-TYPE TRANSCRIPTIONAL REGULATOR XRE"/>
    <property type="match status" value="1"/>
</dbReference>
<dbReference type="GO" id="GO:0003677">
    <property type="term" value="F:DNA binding"/>
    <property type="evidence" value="ECO:0007669"/>
    <property type="project" value="UniProtKB-KW"/>
</dbReference>
<dbReference type="EMBL" id="CP076132">
    <property type="protein sequence ID" value="QWG00513.1"/>
    <property type="molecule type" value="Genomic_DNA"/>
</dbReference>
<reference evidence="3 4" key="1">
    <citation type="submission" date="2021-05" db="EMBL/GenBank/DDBJ databases">
        <title>Comparative genomic studies on the polysaccharide-degrading batcterial strains of the Flammeovirga genus.</title>
        <authorList>
            <person name="Zewei F."/>
            <person name="Zheng Z."/>
            <person name="Yu L."/>
            <person name="Ruyue G."/>
            <person name="Yanhong M."/>
            <person name="Yuanyuan C."/>
            <person name="Jingyan G."/>
            <person name="Wenjun H."/>
        </authorList>
    </citation>
    <scope>NUCLEOTIDE SEQUENCE [LARGE SCALE GENOMIC DNA]</scope>
    <source>
        <strain evidence="3 4">NBRC:100898</strain>
    </source>
</reference>
<dbReference type="CDD" id="cd00093">
    <property type="entry name" value="HTH_XRE"/>
    <property type="match status" value="1"/>
</dbReference>
<dbReference type="SUPFAM" id="SSF47413">
    <property type="entry name" value="lambda repressor-like DNA-binding domains"/>
    <property type="match status" value="1"/>
</dbReference>
<keyword evidence="4" id="KW-1185">Reference proteome</keyword>
<feature type="domain" description="HTH cro/C1-type" evidence="2">
    <location>
        <begin position="10"/>
        <end position="64"/>
    </location>
</feature>
<proteinExistence type="predicted"/>
<dbReference type="InterPro" id="IPR010982">
    <property type="entry name" value="Lambda_DNA-bd_dom_sf"/>
</dbReference>
<evidence type="ECO:0000313" key="4">
    <source>
        <dbReference type="Proteomes" id="UP000678679"/>
    </source>
</evidence>
<organism evidence="3 4">
    <name type="scientific">Flammeovirga yaeyamensis</name>
    <dbReference type="NCBI Taxonomy" id="367791"/>
    <lineage>
        <taxon>Bacteria</taxon>
        <taxon>Pseudomonadati</taxon>
        <taxon>Bacteroidota</taxon>
        <taxon>Cytophagia</taxon>
        <taxon>Cytophagales</taxon>
        <taxon>Flammeovirgaceae</taxon>
        <taxon>Flammeovirga</taxon>
    </lineage>
</organism>
<dbReference type="PANTHER" id="PTHR46558">
    <property type="entry name" value="TRACRIPTIONAL REGULATORY PROTEIN-RELATED-RELATED"/>
    <property type="match status" value="1"/>
</dbReference>
<dbReference type="KEGG" id="fya:KMW28_12705"/>
<dbReference type="Pfam" id="PF01381">
    <property type="entry name" value="HTH_3"/>
    <property type="match status" value="1"/>
</dbReference>
<dbReference type="Proteomes" id="UP000678679">
    <property type="component" value="Chromosome 1"/>
</dbReference>
<sequence>MKRILRSNRISQLREKYSISKAELAQKLGVHLRTVNNYESGETLPKAKDLLVMSKLFKVSIDFILDNESIEEQNTEIFNPFWGEILWENSTRKEINDLAEMLDFDTLKLKSLYYMLKAKFKNERAEALKSAFNLNV</sequence>